<feature type="region of interest" description="Disordered" evidence="6">
    <location>
        <begin position="1"/>
        <end position="121"/>
    </location>
</feature>
<dbReference type="STRING" id="930089.W6Y0A3"/>
<sequence length="435" mass="48051">MPTSSSVHPFASPNAIPPRTSSTGILNPSPGSPKQPPSRTSVLRPLSEIDWLGQSKKSKTSHSAEPLNAHLQEQQTAPHLASNKSPSATDDIDSHMDTTTTNHDVGANYPTPLSPPSEHSKGIGEELIYGNGVAWTEEKERILLGPYDYLYGHPGKDIRSQCIAAFNLWLKVPPERLDIITKVVGMLHTSSLLVDDVEDSSVLRRGIPVAHAIFGTPQTINSANYVYFRALALLLSMNNPKLIEIFTEELLNLHRGQGMDLYWRDSLTCPSEADYLEMVGNKTGGLFRLAIKLMQAESQTEIDCTPLVSTIGLLFQILDDHLNLSPTSGYTSLKGLCEDLTEGKFSFPVIHAIRADPSNTILINILKQKTTDEEVKKYALRYMESKGSFEYSKSVVAELRAKVEDHVQRIERVLGEEGREGAEALRVMLGRLVLR</sequence>
<dbReference type="PANTHER" id="PTHR12001:SF44">
    <property type="entry name" value="GERANYLGERANYL PYROPHOSPHATE SYNTHASE"/>
    <property type="match status" value="1"/>
</dbReference>
<dbReference type="RefSeq" id="XP_007714689.1">
    <property type="nucleotide sequence ID" value="XM_007716499.1"/>
</dbReference>
<dbReference type="PROSITE" id="PS00723">
    <property type="entry name" value="POLYPRENYL_SYNTHASE_1"/>
    <property type="match status" value="1"/>
</dbReference>
<keyword evidence="8" id="KW-1185">Reference proteome</keyword>
<dbReference type="PANTHER" id="PTHR12001">
    <property type="entry name" value="GERANYLGERANYL PYROPHOSPHATE SYNTHASE"/>
    <property type="match status" value="1"/>
</dbReference>
<feature type="compositionally biased region" description="Polar residues" evidence="6">
    <location>
        <begin position="71"/>
        <end position="88"/>
    </location>
</feature>
<comment type="similarity">
    <text evidence="5">Belongs to the FPP/GGPP synthase family.</text>
</comment>
<dbReference type="AlphaFoldDB" id="W6Y0A3"/>
<dbReference type="InterPro" id="IPR033749">
    <property type="entry name" value="Polyprenyl_synt_CS"/>
</dbReference>
<evidence type="ECO:0000256" key="3">
    <source>
        <dbReference type="ARBA" id="ARBA00022723"/>
    </source>
</evidence>
<gene>
    <name evidence="7" type="ORF">COCCADRAFT_38838</name>
</gene>
<dbReference type="OrthoDB" id="6921389at2759"/>
<dbReference type="InterPro" id="IPR008949">
    <property type="entry name" value="Isoprenoid_synthase_dom_sf"/>
</dbReference>
<dbReference type="GO" id="GO:0046165">
    <property type="term" value="P:alcohol biosynthetic process"/>
    <property type="evidence" value="ECO:0007669"/>
    <property type="project" value="UniProtKB-ARBA"/>
</dbReference>
<dbReference type="Proteomes" id="UP000053841">
    <property type="component" value="Unassembled WGS sequence"/>
</dbReference>
<keyword evidence="3" id="KW-0479">Metal-binding</keyword>
<evidence type="ECO:0000256" key="2">
    <source>
        <dbReference type="ARBA" id="ARBA00022679"/>
    </source>
</evidence>
<evidence type="ECO:0000256" key="6">
    <source>
        <dbReference type="SAM" id="MobiDB-lite"/>
    </source>
</evidence>
<evidence type="ECO:0000256" key="5">
    <source>
        <dbReference type="RuleBase" id="RU004466"/>
    </source>
</evidence>
<reference evidence="7 8" key="1">
    <citation type="journal article" date="2013" name="PLoS Genet.">
        <title>Comparative genome structure, secondary metabolite, and effector coding capacity across Cochliobolus pathogens.</title>
        <authorList>
            <person name="Condon B.J."/>
            <person name="Leng Y."/>
            <person name="Wu D."/>
            <person name="Bushley K.E."/>
            <person name="Ohm R.A."/>
            <person name="Otillar R."/>
            <person name="Martin J."/>
            <person name="Schackwitz W."/>
            <person name="Grimwood J."/>
            <person name="MohdZainudin N."/>
            <person name="Xue C."/>
            <person name="Wang R."/>
            <person name="Manning V.A."/>
            <person name="Dhillon B."/>
            <person name="Tu Z.J."/>
            <person name="Steffenson B.J."/>
            <person name="Salamov A."/>
            <person name="Sun H."/>
            <person name="Lowry S."/>
            <person name="LaButti K."/>
            <person name="Han J."/>
            <person name="Copeland A."/>
            <person name="Lindquist E."/>
            <person name="Barry K."/>
            <person name="Schmutz J."/>
            <person name="Baker S.E."/>
            <person name="Ciuffetti L.M."/>
            <person name="Grigoriev I.V."/>
            <person name="Zhong S."/>
            <person name="Turgeon B.G."/>
        </authorList>
    </citation>
    <scope>NUCLEOTIDE SEQUENCE [LARGE SCALE GENOMIC DNA]</scope>
    <source>
        <strain evidence="7 8">26-R-13</strain>
    </source>
</reference>
<keyword evidence="4" id="KW-0460">Magnesium</keyword>
<evidence type="ECO:0000313" key="8">
    <source>
        <dbReference type="Proteomes" id="UP000053841"/>
    </source>
</evidence>
<dbReference type="EMBL" id="KI964679">
    <property type="protein sequence ID" value="EUC31005.1"/>
    <property type="molecule type" value="Genomic_DNA"/>
</dbReference>
<dbReference type="SFLD" id="SFLDS00005">
    <property type="entry name" value="Isoprenoid_Synthase_Type_I"/>
    <property type="match status" value="1"/>
</dbReference>
<dbReference type="GO" id="GO:0004311">
    <property type="term" value="F:geranylgeranyl diphosphate synthase activity"/>
    <property type="evidence" value="ECO:0007669"/>
    <property type="project" value="UniProtKB-EC"/>
</dbReference>
<evidence type="ECO:0000256" key="4">
    <source>
        <dbReference type="ARBA" id="ARBA00022842"/>
    </source>
</evidence>
<dbReference type="KEGG" id="bze:COCCADRAFT_38838"/>
<proteinExistence type="inferred from homology"/>
<dbReference type="InterPro" id="IPR000092">
    <property type="entry name" value="Polyprenyl_synt"/>
</dbReference>
<dbReference type="Pfam" id="PF00348">
    <property type="entry name" value="polyprenyl_synt"/>
    <property type="match status" value="1"/>
</dbReference>
<dbReference type="CDD" id="cd00685">
    <property type="entry name" value="Trans_IPPS_HT"/>
    <property type="match status" value="1"/>
</dbReference>
<dbReference type="GeneID" id="19148859"/>
<evidence type="ECO:0000313" key="7">
    <source>
        <dbReference type="EMBL" id="EUC31005.1"/>
    </source>
</evidence>
<dbReference type="Gene3D" id="1.10.600.10">
    <property type="entry name" value="Farnesyl Diphosphate Synthase"/>
    <property type="match status" value="1"/>
</dbReference>
<name>W6Y0A3_COCC2</name>
<protein>
    <recommendedName>
        <fullName evidence="1">geranylgeranyl diphosphate synthase</fullName>
        <ecNumber evidence="1">2.5.1.29</ecNumber>
    </recommendedName>
</protein>
<keyword evidence="2 5" id="KW-0808">Transferase</keyword>
<dbReference type="GO" id="GO:0043386">
    <property type="term" value="P:mycotoxin biosynthetic process"/>
    <property type="evidence" value="ECO:0007669"/>
    <property type="project" value="UniProtKB-ARBA"/>
</dbReference>
<accession>W6Y0A3</accession>
<dbReference type="eggNOG" id="KOG0777">
    <property type="taxonomic scope" value="Eukaryota"/>
</dbReference>
<dbReference type="HOGENOM" id="CLU_014015_6_2_1"/>
<evidence type="ECO:0000256" key="1">
    <source>
        <dbReference type="ARBA" id="ARBA00012382"/>
    </source>
</evidence>
<dbReference type="EC" id="2.5.1.29" evidence="1"/>
<dbReference type="GO" id="GO:0008299">
    <property type="term" value="P:isoprenoid biosynthetic process"/>
    <property type="evidence" value="ECO:0007669"/>
    <property type="project" value="InterPro"/>
</dbReference>
<organism evidence="7 8">
    <name type="scientific">Cochliobolus carbonum (strain 26-R-13)</name>
    <name type="common">Maize leaf spot fungus</name>
    <name type="synonym">Bipolaris zeicola</name>
    <dbReference type="NCBI Taxonomy" id="930089"/>
    <lineage>
        <taxon>Eukaryota</taxon>
        <taxon>Fungi</taxon>
        <taxon>Dikarya</taxon>
        <taxon>Ascomycota</taxon>
        <taxon>Pezizomycotina</taxon>
        <taxon>Dothideomycetes</taxon>
        <taxon>Pleosporomycetidae</taxon>
        <taxon>Pleosporales</taxon>
        <taxon>Pleosporineae</taxon>
        <taxon>Pleosporaceae</taxon>
        <taxon>Bipolaris</taxon>
    </lineage>
</organism>
<dbReference type="SUPFAM" id="SSF48576">
    <property type="entry name" value="Terpenoid synthases"/>
    <property type="match status" value="1"/>
</dbReference>
<dbReference type="GO" id="GO:0046872">
    <property type="term" value="F:metal ion binding"/>
    <property type="evidence" value="ECO:0007669"/>
    <property type="project" value="UniProtKB-KW"/>
</dbReference>